<dbReference type="InterPro" id="IPR050740">
    <property type="entry name" value="Aldehyde_DH_Superfamily"/>
</dbReference>
<dbReference type="Pfam" id="PF00171">
    <property type="entry name" value="Aldedh"/>
    <property type="match status" value="1"/>
</dbReference>
<evidence type="ECO:0000259" key="3">
    <source>
        <dbReference type="Pfam" id="PF00171"/>
    </source>
</evidence>
<dbReference type="CDD" id="cd07103">
    <property type="entry name" value="ALDH_F5_SSADH_GabD"/>
    <property type="match status" value="1"/>
</dbReference>
<dbReference type="InterPro" id="IPR016162">
    <property type="entry name" value="Ald_DH_N"/>
</dbReference>
<protein>
    <submittedName>
        <fullName evidence="4">NAD-dependent succinate-semialdehyde dehydrogenase</fullName>
        <ecNumber evidence="4">1.2.1.-</ecNumber>
    </submittedName>
</protein>
<evidence type="ECO:0000313" key="5">
    <source>
        <dbReference type="Proteomes" id="UP001368270"/>
    </source>
</evidence>
<dbReference type="InterPro" id="IPR015590">
    <property type="entry name" value="Aldehyde_DH_dom"/>
</dbReference>
<accession>A0ABU8QKC4</accession>
<dbReference type="GO" id="GO:0016491">
    <property type="term" value="F:oxidoreductase activity"/>
    <property type="evidence" value="ECO:0007669"/>
    <property type="project" value="UniProtKB-KW"/>
</dbReference>
<keyword evidence="2 4" id="KW-0560">Oxidoreductase</keyword>
<dbReference type="PANTHER" id="PTHR43353:SF5">
    <property type="entry name" value="SUCCINATE-SEMIALDEHYDE DEHYDROGENASE, MITOCHONDRIAL"/>
    <property type="match status" value="1"/>
</dbReference>
<dbReference type="PANTHER" id="PTHR43353">
    <property type="entry name" value="SUCCINATE-SEMIALDEHYDE DEHYDROGENASE, MITOCHONDRIAL"/>
    <property type="match status" value="1"/>
</dbReference>
<gene>
    <name evidence="4" type="ORF">WG622_16590</name>
</gene>
<dbReference type="Proteomes" id="UP001368270">
    <property type="component" value="Unassembled WGS sequence"/>
</dbReference>
<reference evidence="4 5" key="1">
    <citation type="submission" date="2024-03" db="EMBL/GenBank/DDBJ databases">
        <title>Cognatishimia coralii sp. nov., a marine bacterium isolated from coral surrounding seawater.</title>
        <authorList>
            <person name="Liu X."/>
            <person name="Liu S."/>
            <person name="Sun H."/>
            <person name="Zhang Y."/>
        </authorList>
    </citation>
    <scope>NUCLEOTIDE SEQUENCE [LARGE SCALE GENOMIC DNA]</scope>
    <source>
        <strain evidence="4 5">D5M38</strain>
    </source>
</reference>
<evidence type="ECO:0000256" key="1">
    <source>
        <dbReference type="ARBA" id="ARBA00009986"/>
    </source>
</evidence>
<comment type="caution">
    <text evidence="4">The sequence shown here is derived from an EMBL/GenBank/DDBJ whole genome shotgun (WGS) entry which is preliminary data.</text>
</comment>
<dbReference type="SUPFAM" id="SSF53720">
    <property type="entry name" value="ALDH-like"/>
    <property type="match status" value="1"/>
</dbReference>
<keyword evidence="5" id="KW-1185">Reference proteome</keyword>
<evidence type="ECO:0000256" key="2">
    <source>
        <dbReference type="ARBA" id="ARBA00023002"/>
    </source>
</evidence>
<feature type="domain" description="Aldehyde dehydrogenase" evidence="3">
    <location>
        <begin position="21"/>
        <end position="476"/>
    </location>
</feature>
<dbReference type="InterPro" id="IPR016160">
    <property type="entry name" value="Ald_DH_CS_CYS"/>
</dbReference>
<proteinExistence type="inferred from homology"/>
<dbReference type="InterPro" id="IPR016163">
    <property type="entry name" value="Ald_DH_C"/>
</dbReference>
<sequence>MNSLKYPVIQHLIGREWSGAQTQEDRVVLNPANGEKIGQIPQASAADLDRAVRSAESAFQLWRNTSPMDRSGILRKFADLLRANDTLISGWITLDEGKPLAEALAEVHSSADHVDWHAEECRRIYGRIVPSRSPQVQQLVVREPIGVCLAITPWNFPLSQAVRKVAAALASGCTMILKAPAEAPAGCMAIARFLQEAGLPEGCLNLVWGNSGFISETLIERPEVRKITFTGSVGVGKHLAELAGRHMKRATMELGGHAPVLVFDDADAEAAARALATNKLRNAGQVCIAPTRFFVQQGIYDHFMAELVSAFERVKVGDGLHDRIDMGPLCHPGRVNAMEQLVEDARQNGAHILTGGSRIGNVGNFFAPTIVDTPDDSIALMREEPFGPIAAVSPFKSIEDGLSRANGLPFGLASYVFTNSLERADQAAQNLHAGMVSINQFGLALPETPFGGVRDSGYGSEGGTETFDGYLMTKFISRNRAPVE</sequence>
<dbReference type="InterPro" id="IPR016161">
    <property type="entry name" value="Ald_DH/histidinol_DH"/>
</dbReference>
<dbReference type="PROSITE" id="PS00070">
    <property type="entry name" value="ALDEHYDE_DEHYDR_CYS"/>
    <property type="match status" value="1"/>
</dbReference>
<dbReference type="EC" id="1.2.1.-" evidence="4"/>
<dbReference type="Gene3D" id="3.40.309.10">
    <property type="entry name" value="Aldehyde Dehydrogenase, Chain A, domain 2"/>
    <property type="match status" value="1"/>
</dbReference>
<evidence type="ECO:0000313" key="4">
    <source>
        <dbReference type="EMBL" id="MEJ5219876.1"/>
    </source>
</evidence>
<dbReference type="Gene3D" id="3.40.605.10">
    <property type="entry name" value="Aldehyde Dehydrogenase, Chain A, domain 1"/>
    <property type="match status" value="1"/>
</dbReference>
<dbReference type="EMBL" id="JBBGAZ010000013">
    <property type="protein sequence ID" value="MEJ5219876.1"/>
    <property type="molecule type" value="Genomic_DNA"/>
</dbReference>
<name>A0ABU8QKC4_9RHOB</name>
<organism evidence="4 5">
    <name type="scientific">Cognatishimia coralii</name>
    <dbReference type="NCBI Taxonomy" id="3083254"/>
    <lineage>
        <taxon>Bacteria</taxon>
        <taxon>Pseudomonadati</taxon>
        <taxon>Pseudomonadota</taxon>
        <taxon>Alphaproteobacteria</taxon>
        <taxon>Rhodobacterales</taxon>
        <taxon>Paracoccaceae</taxon>
        <taxon>Cognatishimia</taxon>
    </lineage>
</organism>
<comment type="similarity">
    <text evidence="1">Belongs to the aldehyde dehydrogenase family.</text>
</comment>